<dbReference type="InterPro" id="IPR003439">
    <property type="entry name" value="ABC_transporter-like_ATP-bd"/>
</dbReference>
<dbReference type="SUPFAM" id="SSF52540">
    <property type="entry name" value="P-loop containing nucleoside triphosphate hydrolases"/>
    <property type="match status" value="2"/>
</dbReference>
<feature type="domain" description="ABC transporter" evidence="20">
    <location>
        <begin position="188"/>
        <end position="452"/>
    </location>
</feature>
<dbReference type="InterPro" id="IPR006171">
    <property type="entry name" value="TOPRIM_dom"/>
</dbReference>
<dbReference type="Pfam" id="PF12848">
    <property type="entry name" value="ABC_tran_Xtn"/>
    <property type="match status" value="1"/>
</dbReference>
<dbReference type="GO" id="GO:0016887">
    <property type="term" value="F:ATP hydrolysis activity"/>
    <property type="evidence" value="ECO:0007669"/>
    <property type="project" value="InterPro"/>
</dbReference>
<dbReference type="Gene3D" id="1.10.268.10">
    <property type="entry name" value="Topoisomerase, domain 3"/>
    <property type="match status" value="1"/>
</dbReference>
<dbReference type="CDD" id="cd00187">
    <property type="entry name" value="TOP4c"/>
    <property type="match status" value="1"/>
</dbReference>
<dbReference type="CDD" id="cd03481">
    <property type="entry name" value="TopoIIA_Trans_ScTopoIIA"/>
    <property type="match status" value="1"/>
</dbReference>
<feature type="compositionally biased region" description="Acidic residues" evidence="18">
    <location>
        <begin position="2152"/>
        <end position="2165"/>
    </location>
</feature>
<evidence type="ECO:0000256" key="17">
    <source>
        <dbReference type="PROSITE-ProRule" id="PRU01384"/>
    </source>
</evidence>
<dbReference type="FunFam" id="3.40.50.670:FF:000001">
    <property type="entry name" value="DNA topoisomerase 2"/>
    <property type="match status" value="2"/>
</dbReference>
<reference evidence="22" key="1">
    <citation type="submission" date="2021-10" db="EMBL/GenBank/DDBJ databases">
        <title>De novo Genome Assembly of Clathrus columnatus (Basidiomycota, Fungi) Using Illumina and Nanopore Sequence Data.</title>
        <authorList>
            <person name="Ogiso-Tanaka E."/>
            <person name="Itagaki H."/>
            <person name="Hosoya T."/>
            <person name="Hosaka K."/>
        </authorList>
    </citation>
    <scope>NUCLEOTIDE SEQUENCE</scope>
    <source>
        <strain evidence="22">MO-923</strain>
    </source>
</reference>
<dbReference type="EC" id="5.6.2.2" evidence="5"/>
<gene>
    <name evidence="22" type="ORF">Clacol_002997</name>
</gene>
<dbReference type="Pfam" id="PF16898">
    <property type="entry name" value="TOPRIM_C"/>
    <property type="match status" value="1"/>
</dbReference>
<dbReference type="PROSITE" id="PS00211">
    <property type="entry name" value="ABC_TRANSPORTER_1"/>
    <property type="match status" value="2"/>
</dbReference>
<dbReference type="SMART" id="SM00433">
    <property type="entry name" value="TOP2c"/>
    <property type="match status" value="1"/>
</dbReference>
<comment type="catalytic activity">
    <reaction evidence="1 17">
        <text>ATP-dependent breakage, passage and rejoining of double-stranded DNA.</text>
        <dbReference type="EC" id="5.6.2.2"/>
    </reaction>
</comment>
<dbReference type="Pfam" id="PF01751">
    <property type="entry name" value="Toprim"/>
    <property type="match status" value="1"/>
</dbReference>
<comment type="similarity">
    <text evidence="4">Belongs to the type II topoisomerase family.</text>
</comment>
<dbReference type="FunFam" id="3.30.1490.30:FF:000001">
    <property type="entry name" value="DNA topoisomerase 2"/>
    <property type="match status" value="1"/>
</dbReference>
<name>A0AAV5A5N2_9AGAM</name>
<comment type="cofactor">
    <cofactor evidence="3">
        <name>Mg(2+)</name>
        <dbReference type="ChEBI" id="CHEBI:18420"/>
    </cofactor>
</comment>
<dbReference type="InterPro" id="IPR013759">
    <property type="entry name" value="Topo_IIA_B_C"/>
</dbReference>
<keyword evidence="14 17" id="KW-0413">Isomerase</keyword>
<keyword evidence="10" id="KW-0067">ATP-binding</keyword>
<evidence type="ECO:0000256" key="11">
    <source>
        <dbReference type="ARBA" id="ARBA00022842"/>
    </source>
</evidence>
<dbReference type="InterPro" id="IPR017871">
    <property type="entry name" value="ABC_transporter-like_CS"/>
</dbReference>
<dbReference type="CDD" id="cd03221">
    <property type="entry name" value="ABCF_EF-3"/>
    <property type="match status" value="2"/>
</dbReference>
<dbReference type="InterPro" id="IPR013760">
    <property type="entry name" value="Topo_IIA-like_dom_sf"/>
</dbReference>
<evidence type="ECO:0000256" key="2">
    <source>
        <dbReference type="ARBA" id="ARBA00001913"/>
    </source>
</evidence>
<dbReference type="SUPFAM" id="SSF55874">
    <property type="entry name" value="ATPase domain of HSP90 chaperone/DNA topoisomerase II/histidine kinase"/>
    <property type="match status" value="1"/>
</dbReference>
<dbReference type="SMART" id="SM00434">
    <property type="entry name" value="TOP4c"/>
    <property type="match status" value="1"/>
</dbReference>
<dbReference type="InterPro" id="IPR020568">
    <property type="entry name" value="Ribosomal_Su5_D2-typ_SF"/>
</dbReference>
<dbReference type="GO" id="GO:0003918">
    <property type="term" value="F:DNA topoisomerase type II (double strand cut, ATP-hydrolyzing) activity"/>
    <property type="evidence" value="ECO:0007669"/>
    <property type="project" value="UniProtKB-EC"/>
</dbReference>
<dbReference type="InterPro" id="IPR034157">
    <property type="entry name" value="TOPRIM_TopoII"/>
</dbReference>
<evidence type="ECO:0000256" key="3">
    <source>
        <dbReference type="ARBA" id="ARBA00001946"/>
    </source>
</evidence>
<dbReference type="GO" id="GO:0005524">
    <property type="term" value="F:ATP binding"/>
    <property type="evidence" value="ECO:0007669"/>
    <property type="project" value="UniProtKB-KW"/>
</dbReference>
<keyword evidence="8" id="KW-0677">Repeat</keyword>
<evidence type="ECO:0000313" key="22">
    <source>
        <dbReference type="EMBL" id="GJJ08778.1"/>
    </source>
</evidence>
<dbReference type="FunFam" id="3.30.565.10:FF:000004">
    <property type="entry name" value="DNA topoisomerase 2"/>
    <property type="match status" value="1"/>
</dbReference>
<dbReference type="Gene3D" id="3.30.230.10">
    <property type="match status" value="1"/>
</dbReference>
<dbReference type="InterPro" id="IPR001154">
    <property type="entry name" value="TopoII_euk"/>
</dbReference>
<dbReference type="SMART" id="SM00382">
    <property type="entry name" value="AAA"/>
    <property type="match status" value="2"/>
</dbReference>
<dbReference type="Pfam" id="PF00204">
    <property type="entry name" value="DNA_gyraseB"/>
    <property type="match status" value="1"/>
</dbReference>
<dbReference type="FunFam" id="3.30.1360.40:FF:000003">
    <property type="entry name" value="DNA topoisomerase 2"/>
    <property type="match status" value="1"/>
</dbReference>
<dbReference type="PROSITE" id="PS00177">
    <property type="entry name" value="TOPOISOMERASE_II"/>
    <property type="match status" value="1"/>
</dbReference>
<comment type="caution">
    <text evidence="22">The sequence shown here is derived from an EMBL/GenBank/DDBJ whole genome shotgun (WGS) entry which is preliminary data.</text>
</comment>
<dbReference type="InterPro" id="IPR013757">
    <property type="entry name" value="Topo_IIA_A_a_sf"/>
</dbReference>
<dbReference type="GO" id="GO:0005634">
    <property type="term" value="C:nucleus"/>
    <property type="evidence" value="ECO:0007669"/>
    <property type="project" value="TreeGrafter"/>
</dbReference>
<feature type="domain" description="Toprim" evidence="19">
    <location>
        <begin position="1236"/>
        <end position="1350"/>
    </location>
</feature>
<dbReference type="GO" id="GO:0006265">
    <property type="term" value="P:DNA topological change"/>
    <property type="evidence" value="ECO:0007669"/>
    <property type="project" value="UniProtKB-UniRule"/>
</dbReference>
<dbReference type="InterPro" id="IPR032781">
    <property type="entry name" value="ABC_tran_Xtn"/>
</dbReference>
<evidence type="ECO:0000313" key="23">
    <source>
        <dbReference type="Proteomes" id="UP001050691"/>
    </source>
</evidence>
<feature type="domain" description="Topo IIA-type catalytic" evidence="21">
    <location>
        <begin position="1482"/>
        <end position="1926"/>
    </location>
</feature>
<dbReference type="GO" id="GO:0003677">
    <property type="term" value="F:DNA binding"/>
    <property type="evidence" value="ECO:0007669"/>
    <property type="project" value="UniProtKB-UniRule"/>
</dbReference>
<dbReference type="InterPro" id="IPR013758">
    <property type="entry name" value="Topo_IIA_A/C_ab"/>
</dbReference>
<evidence type="ECO:0000256" key="16">
    <source>
        <dbReference type="ARBA" id="ARBA00053943"/>
    </source>
</evidence>
<dbReference type="Gene3D" id="3.30.565.10">
    <property type="entry name" value="Histidine kinase-like ATPase, C-terminal domain"/>
    <property type="match status" value="1"/>
</dbReference>
<dbReference type="EMBL" id="BPWL01000003">
    <property type="protein sequence ID" value="GJJ08778.1"/>
    <property type="molecule type" value="Genomic_DNA"/>
</dbReference>
<organism evidence="22 23">
    <name type="scientific">Clathrus columnatus</name>
    <dbReference type="NCBI Taxonomy" id="1419009"/>
    <lineage>
        <taxon>Eukaryota</taxon>
        <taxon>Fungi</taxon>
        <taxon>Dikarya</taxon>
        <taxon>Basidiomycota</taxon>
        <taxon>Agaricomycotina</taxon>
        <taxon>Agaricomycetes</taxon>
        <taxon>Phallomycetidae</taxon>
        <taxon>Phallales</taxon>
        <taxon>Clathraceae</taxon>
        <taxon>Clathrus</taxon>
    </lineage>
</organism>
<evidence type="ECO:0000256" key="14">
    <source>
        <dbReference type="ARBA" id="ARBA00023235"/>
    </source>
</evidence>
<keyword evidence="13 17" id="KW-0238">DNA-binding</keyword>
<comment type="function">
    <text evidence="16">Control of topological states of DNA by transient breakage and subsequent rejoining of DNA strands. Topoisomerase II makes double-strand breaks.</text>
</comment>
<dbReference type="PROSITE" id="PS50893">
    <property type="entry name" value="ABC_TRANSPORTER_2"/>
    <property type="match status" value="2"/>
</dbReference>
<dbReference type="Gene3D" id="3.30.1360.40">
    <property type="match status" value="1"/>
</dbReference>
<dbReference type="InterPro" id="IPR003593">
    <property type="entry name" value="AAA+_ATPase"/>
</dbReference>
<dbReference type="InterPro" id="IPR014721">
    <property type="entry name" value="Ribsml_uS5_D2-typ_fold_subgr"/>
</dbReference>
<dbReference type="FunFam" id="3.90.199.10:FF:000002">
    <property type="entry name" value="DNA topoisomerase 2"/>
    <property type="match status" value="1"/>
</dbReference>
<comment type="cofactor">
    <cofactor evidence="2">
        <name>Ca(2+)</name>
        <dbReference type="ChEBI" id="CHEBI:29108"/>
    </cofactor>
</comment>
<dbReference type="PRINTS" id="PR00418">
    <property type="entry name" value="TPI2FAMILY"/>
</dbReference>
<accession>A0AAV5A5N2</accession>
<evidence type="ECO:0000259" key="20">
    <source>
        <dbReference type="PROSITE" id="PS50893"/>
    </source>
</evidence>
<proteinExistence type="inferred from homology"/>
<dbReference type="Pfam" id="PF02518">
    <property type="entry name" value="HATPase_c"/>
    <property type="match status" value="1"/>
</dbReference>
<evidence type="ECO:0000256" key="6">
    <source>
        <dbReference type="ARBA" id="ARBA00019635"/>
    </source>
</evidence>
<evidence type="ECO:0000256" key="1">
    <source>
        <dbReference type="ARBA" id="ARBA00000185"/>
    </source>
</evidence>
<dbReference type="Gene3D" id="3.40.50.670">
    <property type="match status" value="1"/>
</dbReference>
<dbReference type="Gene3D" id="3.40.50.300">
    <property type="entry name" value="P-loop containing nucleotide triphosphate hydrolases"/>
    <property type="match status" value="2"/>
</dbReference>
<feature type="compositionally biased region" description="Basic and acidic residues" evidence="18">
    <location>
        <begin position="2001"/>
        <end position="2014"/>
    </location>
</feature>
<dbReference type="GO" id="GO:0000712">
    <property type="term" value="P:resolution of meiotic recombination intermediates"/>
    <property type="evidence" value="ECO:0007669"/>
    <property type="project" value="TreeGrafter"/>
</dbReference>
<evidence type="ECO:0000256" key="18">
    <source>
        <dbReference type="SAM" id="MobiDB-lite"/>
    </source>
</evidence>
<dbReference type="PROSITE" id="PS52040">
    <property type="entry name" value="TOPO_IIA"/>
    <property type="match status" value="1"/>
</dbReference>
<dbReference type="FunFam" id="3.30.230.10:FF:000008">
    <property type="entry name" value="DNA topoisomerase 2"/>
    <property type="match status" value="1"/>
</dbReference>
<feature type="compositionally biased region" description="Basic residues" evidence="18">
    <location>
        <begin position="1952"/>
        <end position="1964"/>
    </location>
</feature>
<dbReference type="InterPro" id="IPR050634">
    <property type="entry name" value="DNA_Topoisomerase_II"/>
</dbReference>
<dbReference type="SUPFAM" id="SSF54211">
    <property type="entry name" value="Ribosomal protein S5 domain 2-like"/>
    <property type="match status" value="1"/>
</dbReference>
<dbReference type="Gene3D" id="3.30.1490.30">
    <property type="match status" value="1"/>
</dbReference>
<evidence type="ECO:0000256" key="15">
    <source>
        <dbReference type="ARBA" id="ARBA00031138"/>
    </source>
</evidence>
<dbReference type="FunFam" id="3.40.50.300:FF:000104">
    <property type="entry name" value="ATP-binding cassette sub-family F member 3"/>
    <property type="match status" value="1"/>
</dbReference>
<feature type="compositionally biased region" description="Basic residues" evidence="18">
    <location>
        <begin position="2050"/>
        <end position="2060"/>
    </location>
</feature>
<dbReference type="PROSITE" id="PS50880">
    <property type="entry name" value="TOPRIM"/>
    <property type="match status" value="1"/>
</dbReference>
<dbReference type="PANTHER" id="PTHR10169:SF38">
    <property type="entry name" value="DNA TOPOISOMERASE 2"/>
    <property type="match status" value="1"/>
</dbReference>
<dbReference type="PRINTS" id="PR01158">
    <property type="entry name" value="TOPISMRASEII"/>
</dbReference>
<dbReference type="InterPro" id="IPR031660">
    <property type="entry name" value="TOPRIM_C"/>
</dbReference>
<dbReference type="Gene3D" id="3.90.199.10">
    <property type="entry name" value="Topoisomerase II, domain 5"/>
    <property type="match status" value="1"/>
</dbReference>
<evidence type="ECO:0000256" key="13">
    <source>
        <dbReference type="ARBA" id="ARBA00023125"/>
    </source>
</evidence>
<feature type="domain" description="ABC transporter" evidence="20">
    <location>
        <begin position="490"/>
        <end position="710"/>
    </location>
</feature>
<evidence type="ECO:0000256" key="9">
    <source>
        <dbReference type="ARBA" id="ARBA00022741"/>
    </source>
</evidence>
<evidence type="ECO:0000256" key="10">
    <source>
        <dbReference type="ARBA" id="ARBA00022840"/>
    </source>
</evidence>
<dbReference type="InterPro" id="IPR001241">
    <property type="entry name" value="Topo_IIA"/>
</dbReference>
<dbReference type="SUPFAM" id="SSF56719">
    <property type="entry name" value="Type II DNA topoisomerase"/>
    <property type="match status" value="1"/>
</dbReference>
<dbReference type="InterPro" id="IPR018522">
    <property type="entry name" value="TopoIIA_CS"/>
</dbReference>
<dbReference type="InterPro" id="IPR036890">
    <property type="entry name" value="HATPase_C_sf"/>
</dbReference>
<evidence type="ECO:0000256" key="7">
    <source>
        <dbReference type="ARBA" id="ARBA00022723"/>
    </source>
</evidence>
<dbReference type="FunFam" id="3.40.50.300:FF:000011">
    <property type="entry name" value="Putative ABC transporter ATP-binding component"/>
    <property type="match status" value="1"/>
</dbReference>
<keyword evidence="11" id="KW-0460">Magnesium</keyword>
<feature type="compositionally biased region" description="Low complexity" evidence="18">
    <location>
        <begin position="728"/>
        <end position="748"/>
    </location>
</feature>
<dbReference type="InterPro" id="IPR027417">
    <property type="entry name" value="P-loop_NTPase"/>
</dbReference>
<dbReference type="InterPro" id="IPR003594">
    <property type="entry name" value="HATPase_dom"/>
</dbReference>
<dbReference type="GO" id="GO:0000819">
    <property type="term" value="P:sister chromatid segregation"/>
    <property type="evidence" value="ECO:0007669"/>
    <property type="project" value="TreeGrafter"/>
</dbReference>
<evidence type="ECO:0000259" key="19">
    <source>
        <dbReference type="PROSITE" id="PS50880"/>
    </source>
</evidence>
<protein>
    <recommendedName>
        <fullName evidence="6">DNA topoisomerase 2</fullName>
        <ecNumber evidence="5">5.6.2.2</ecNumber>
    </recommendedName>
    <alternativeName>
        <fullName evidence="15">DNA topoisomerase II</fullName>
    </alternativeName>
</protein>
<dbReference type="CDD" id="cd03365">
    <property type="entry name" value="TOPRIM_TopoIIA"/>
    <property type="match status" value="1"/>
</dbReference>
<sequence length="2165" mass="242350">MAVDAIDIAEEIRNTVPGTEEIVVQYLAGYLVDDAGEDEDTLQVTRSILESAIAEENQGTINELLQRLGDMLAEQNNVRVKSKGPTIRRLGNVLDMSTTGVMSNTLAFSEGVDLESINKSKASRVDVKKLEKQEAKLRAKIEKRAKRDLYEGSKLLESQRKQQSYEEIFMKVNSLEAAASAKGKSKDIHLPAIDVSFGSNRILSGATLTLAYGRRYGLIGRNGVGKSTLLRHIALREVPIPAHITILFVEQEVIGDDTPAIESVLKADVWRDHLLREEQYLNLHLAELEKQTDMQNSGAKDEAQSRLTEVHERLADMDAESGPARAAALLAGLGFSEADQSKPTKQFSGGWRMRLALARALFVKPHLLLLDEPSNHIDLNALAWLEDYLQTWPGTILVVSHDRAFLNFTQFYATKSERERNMRKEYETQLAYRQHLQAFIDRWRYNANRASQAQMKIKILEKLPDLEPPPSEDTEKFKFPETEKISPPLLQLSNVSFGYTPDRILLGGVDIDVGLDSRIAVVGANGAGKSTLIKLLTGELSPLSGHVNRNGRVRVAYFSQHHVDTLIPTMTPVSFLALKYPGKSEQEYRNHLGSFGLTGIIGLQLIGTLSGGQKSRVAFAALSLQQPHILLLDEVLLPSLIIYGVIHGLDALMAALTTWNGGVIVISHDERFITTVAKELWVCADGTVHKFSGDVQSYKMMSDFEAEDQFSDSGSEGYAPVSKKTKAAPKSGKSQSKPAAPKSKPSGTTKKKVTKVLEEIDENSAERMDVDSVVDLDVDSDAGPSKRPLTPPPPPKGKDKTATQMYQKLTQLEHILKRPDSYIGSIEAHTQNMWVYDSENKRMINREITYVPGFFKIVDEILVNAADNKINDPNMSTLKVNIDPEEGSISIFNDGKGIPIEMHATEKIFIPELIFGHLLTSSNYDDDEKKLTGGRNGYGAKLANIYSFEFTVETADKNTSQKYKQTWTDNMTKVGKAKITKTSGSLEFTRITFRPDFKRFGMERIDDDTLALLKKRVYDMAGTVKDVKVFLNDERLKIKNFKQYVELYLSSVAAVASENSGGAAAIKQPVIYEQLGSRWEVAFAVSDGSPQQVSFANSISTTKGGTHVLLIQDQIAKHLMAFITKKNKGATVKANQIKNHMWIFVNALIENPTFDSQTKEMLTLTASKFGGSKPVLSEDFLKRVTKTPIIENILNWAKFKADQEIKKTDGSKRTRLSGLTKLSDANNAGGKYASKCTLILTEGDSAKALAVAGLSVAGRDNFGVFPLRGKLLNVREANHTQIMKNEEIQNIKKILGLQHNKEYASVSNLRYGSLMIMTDQDHDGSHIKGLLINFLDHFYPSLLRIPNFLVEFITPIVRVTKGNESINFYTLPEYEQWLEQTPNSHRWKQKYYKGLGTSTDEDARLYFRQMEKHMIPFTPVKTEDRDLIDLAFSKKKIEERKDWLRQFKPGTYLNHDVDEIPISDFINKELILFSMADNIRSIPSVVDGLKPGQRKVLFGTFKKKLKSEIKVQQLVGYISEQAQYHHGETSLMSTIVALAQDFVGSNNVNLLKPDGQYGTRERGGKDHASARYIHTMQSSLARVVFNSADDPLLNYQIEDGKSIEPDWYMPILPVVLLNGVEGIGTGWSTSVPNFNPVDVVENLKRLMAGEEQVPMLPWWRGFTGEVKKIGDHKYEVYGRAECTDAKTIEITELPIYKWTQDFKGELEALCGEKGDGPLKDYKEHSTTTSVSFTLTMSEKEVSKAVEQGLLNYFKLVTKVSTNNMMCFDAEGKIKKYNTPEEIIEEFYNIRLAYYQKRKDFLAGELESQLEKLSNQVRFVQMIIKKELVVSGRKKADIVADLKRKDFKPIPKVVKVKAPADLEDVPEEEEEETSGGSNTDYDYLLGMAIWNLTQEKVEKLQQQRGEKEGELMVLLKRTPTEIWTEDLNAFLAEWDRACKEWVHVHGGNEKGKSTKRKQTTLKTRKSLGEPREDSDEDFKPTKAKAKKAPAPVPKEASLATTSKEKHPLQHPKIEENDSEAEIIPAPRSKPLAKPSSITKIDSDDESDVKLKAKGKGKASAKRKSDTFEIDSDEDEKPPKKAKTVKKDVVPKAAAPASKAKPRTVSNPKKTTALKKVDSDVEEEGAIDRIPTPPPRETGPKRMARAQPKKYIEIESDNGDDDDDFTI</sequence>
<feature type="region of interest" description="Disordered" evidence="18">
    <location>
        <begin position="1945"/>
        <end position="2165"/>
    </location>
</feature>
<keyword evidence="12 17" id="KW-0799">Topoisomerase</keyword>
<keyword evidence="9" id="KW-0547">Nucleotide-binding</keyword>
<dbReference type="InterPro" id="IPR013506">
    <property type="entry name" value="Topo_IIA_bsu_dom2"/>
</dbReference>
<evidence type="ECO:0000259" key="21">
    <source>
        <dbReference type="PROSITE" id="PS52040"/>
    </source>
</evidence>
<feature type="active site" description="O-(5'-phospho-DNA)-tyrosine intermediate" evidence="17">
    <location>
        <position position="1572"/>
    </location>
</feature>
<evidence type="ECO:0000256" key="4">
    <source>
        <dbReference type="ARBA" id="ARBA00011080"/>
    </source>
</evidence>
<dbReference type="Pfam" id="PF00005">
    <property type="entry name" value="ABC_tran"/>
    <property type="match status" value="2"/>
</dbReference>
<dbReference type="Pfam" id="PF00521">
    <property type="entry name" value="DNA_topoisoIV"/>
    <property type="match status" value="1"/>
</dbReference>
<keyword evidence="23" id="KW-1185">Reference proteome</keyword>
<keyword evidence="7" id="KW-0479">Metal-binding</keyword>
<dbReference type="InterPro" id="IPR002205">
    <property type="entry name" value="Topo_IIA_dom_A"/>
</dbReference>
<dbReference type="PANTHER" id="PTHR10169">
    <property type="entry name" value="DNA TOPOISOMERASE/GYRASE"/>
    <property type="match status" value="1"/>
</dbReference>
<dbReference type="CDD" id="cd16930">
    <property type="entry name" value="HATPase_TopII-like"/>
    <property type="match status" value="1"/>
</dbReference>
<dbReference type="GO" id="GO:0046872">
    <property type="term" value="F:metal ion binding"/>
    <property type="evidence" value="ECO:0007669"/>
    <property type="project" value="UniProtKB-KW"/>
</dbReference>
<feature type="region of interest" description="Disordered" evidence="18">
    <location>
        <begin position="709"/>
        <end position="802"/>
    </location>
</feature>
<dbReference type="Proteomes" id="UP001050691">
    <property type="component" value="Unassembled WGS sequence"/>
</dbReference>
<evidence type="ECO:0000256" key="12">
    <source>
        <dbReference type="ARBA" id="ARBA00023029"/>
    </source>
</evidence>
<evidence type="ECO:0000256" key="8">
    <source>
        <dbReference type="ARBA" id="ARBA00022737"/>
    </source>
</evidence>
<evidence type="ECO:0000256" key="5">
    <source>
        <dbReference type="ARBA" id="ARBA00012895"/>
    </source>
</evidence>